<proteinExistence type="predicted"/>
<dbReference type="SUPFAM" id="SSF56281">
    <property type="entry name" value="Metallo-hydrolase/oxidoreductase"/>
    <property type="match status" value="1"/>
</dbReference>
<dbReference type="RefSeq" id="WP_119424242.1">
    <property type="nucleotide sequence ID" value="NZ_QQXK01000009.1"/>
</dbReference>
<dbReference type="Gene3D" id="3.60.15.10">
    <property type="entry name" value="Ribonuclease Z/Hydroxyacylglutathione hydrolase-like"/>
    <property type="match status" value="1"/>
</dbReference>
<evidence type="ECO:0000313" key="2">
    <source>
        <dbReference type="EMBL" id="RII42697.1"/>
    </source>
</evidence>
<protein>
    <submittedName>
        <fullName evidence="2">MBL fold metallo-hydrolase</fullName>
    </submittedName>
</protein>
<comment type="caution">
    <text evidence="2">The sequence shown here is derived from an EMBL/GenBank/DDBJ whole genome shotgun (WGS) entry which is preliminary data.</text>
</comment>
<dbReference type="GO" id="GO:0042781">
    <property type="term" value="F:3'-tRNA processing endoribonuclease activity"/>
    <property type="evidence" value="ECO:0007669"/>
    <property type="project" value="TreeGrafter"/>
</dbReference>
<dbReference type="PANTHER" id="PTHR46018:SF4">
    <property type="entry name" value="METALLO-HYDROLASE YHFI-RELATED"/>
    <property type="match status" value="1"/>
</dbReference>
<sequence length="302" mass="32660">MKLTIIGSTGSFPGPGSPASCYLLTAHDGTRPWRILMDLGSGSLGVLQRYMDLKDIDAIFISHLHPDHCMDLCGLHVAVHWDPAGWGRDRILVWGPAATGDRMADAYGLPRDPGMHEDFDFRAFTPRETVKVGPFKVTPYPVRHPVDEAYALRVEATEKLYGETATSVLTYSGDTDSCDGLVEAAHEADLFLCEAAFQEGRDDAIDGVHLTGKRAGEAARAADVERLLLTHIPVWTDEATVLEEARGEYDGELAVAVSGVTYGVRTGNRLEAPKTSSMSRIPVSLAEALRKAGGQRDQVLGG</sequence>
<keyword evidence="2" id="KW-0378">Hydrolase</keyword>
<reference evidence="2 3" key="1">
    <citation type="submission" date="2018-07" db="EMBL/GenBank/DDBJ databases">
        <title>Arthrobacter sp. nov., isolated from raw cow's milk with high bacterial count.</title>
        <authorList>
            <person name="Hahne J."/>
            <person name="Isele D."/>
            <person name="Lipski A."/>
        </authorList>
    </citation>
    <scope>NUCLEOTIDE SEQUENCE [LARGE SCALE GENOMIC DNA]</scope>
    <source>
        <strain evidence="2 3">JZ R-35</strain>
    </source>
</reference>
<accession>A0A399JDR0</accession>
<feature type="domain" description="Metallo-beta-lactamase" evidence="1">
    <location>
        <begin position="51"/>
        <end position="232"/>
    </location>
</feature>
<organism evidence="2 3">
    <name type="scientific">Galactobacter valiniphilus</name>
    <dbReference type="NCBI Taxonomy" id="2676122"/>
    <lineage>
        <taxon>Bacteria</taxon>
        <taxon>Bacillati</taxon>
        <taxon>Actinomycetota</taxon>
        <taxon>Actinomycetes</taxon>
        <taxon>Micrococcales</taxon>
        <taxon>Micrococcaceae</taxon>
        <taxon>Galactobacter</taxon>
    </lineage>
</organism>
<gene>
    <name evidence="2" type="ORF">DWB68_06005</name>
</gene>
<evidence type="ECO:0000313" key="3">
    <source>
        <dbReference type="Proteomes" id="UP000265419"/>
    </source>
</evidence>
<dbReference type="Pfam" id="PF12706">
    <property type="entry name" value="Lactamase_B_2"/>
    <property type="match status" value="1"/>
</dbReference>
<evidence type="ECO:0000259" key="1">
    <source>
        <dbReference type="Pfam" id="PF12706"/>
    </source>
</evidence>
<keyword evidence="3" id="KW-1185">Reference proteome</keyword>
<dbReference type="InterPro" id="IPR001279">
    <property type="entry name" value="Metallo-B-lactamas"/>
</dbReference>
<dbReference type="EMBL" id="QQXK01000009">
    <property type="protein sequence ID" value="RII42697.1"/>
    <property type="molecule type" value="Genomic_DNA"/>
</dbReference>
<dbReference type="CDD" id="cd07716">
    <property type="entry name" value="RNaseZ_short-form-like_MBL-fold"/>
    <property type="match status" value="1"/>
</dbReference>
<name>A0A399JDR0_9MICC</name>
<dbReference type="Proteomes" id="UP000265419">
    <property type="component" value="Unassembled WGS sequence"/>
</dbReference>
<dbReference type="PANTHER" id="PTHR46018">
    <property type="entry name" value="ZINC PHOSPHODIESTERASE ELAC PROTEIN 1"/>
    <property type="match status" value="1"/>
</dbReference>
<dbReference type="InterPro" id="IPR036866">
    <property type="entry name" value="RibonucZ/Hydroxyglut_hydro"/>
</dbReference>
<dbReference type="AlphaFoldDB" id="A0A399JDR0"/>